<dbReference type="OrthoDB" id="9779797at2"/>
<reference evidence="2 3" key="1">
    <citation type="journal article" date="2013" name="Mar. Genomics">
        <title>Expression of sulfatases in Rhodopirellula baltica and the diversity of sulfatases in the genus Rhodopirellula.</title>
        <authorList>
            <person name="Wegner C.E."/>
            <person name="Richter-Heitmann T."/>
            <person name="Klindworth A."/>
            <person name="Klockow C."/>
            <person name="Richter M."/>
            <person name="Achstetter T."/>
            <person name="Glockner F.O."/>
            <person name="Harder J."/>
        </authorList>
    </citation>
    <scope>NUCLEOTIDE SEQUENCE [LARGE SCALE GENOMIC DNA]</scope>
    <source>
        <strain evidence="2 3">SM41</strain>
    </source>
</reference>
<dbReference type="Pfam" id="PF11199">
    <property type="entry name" value="DUF2891"/>
    <property type="match status" value="1"/>
</dbReference>
<feature type="signal peptide" evidence="1">
    <location>
        <begin position="1"/>
        <end position="26"/>
    </location>
</feature>
<dbReference type="AlphaFoldDB" id="M5TUD5"/>
<dbReference type="RefSeq" id="WP_008686913.1">
    <property type="nucleotide sequence ID" value="NZ_ANOH01000406.1"/>
</dbReference>
<name>M5TUD5_9BACT</name>
<evidence type="ECO:0000313" key="3">
    <source>
        <dbReference type="Proteomes" id="UP000011885"/>
    </source>
</evidence>
<gene>
    <name evidence="2" type="ORF">RSSM_05787</name>
</gene>
<accession>M5TUD5</accession>
<proteinExistence type="predicted"/>
<dbReference type="PATRIC" id="fig|1263870.3.peg.6135"/>
<keyword evidence="1" id="KW-0732">Signal</keyword>
<keyword evidence="3" id="KW-1185">Reference proteome</keyword>
<evidence type="ECO:0000256" key="1">
    <source>
        <dbReference type="SAM" id="SignalP"/>
    </source>
</evidence>
<evidence type="ECO:0000313" key="2">
    <source>
        <dbReference type="EMBL" id="EMI52770.1"/>
    </source>
</evidence>
<dbReference type="Proteomes" id="UP000011885">
    <property type="component" value="Unassembled WGS sequence"/>
</dbReference>
<dbReference type="InterPro" id="IPR021365">
    <property type="entry name" value="DUF2891"/>
</dbReference>
<dbReference type="EMBL" id="ANOH01000406">
    <property type="protein sequence ID" value="EMI52770.1"/>
    <property type="molecule type" value="Genomic_DNA"/>
</dbReference>
<feature type="chain" id="PRO_5004072548" evidence="1">
    <location>
        <begin position="27"/>
        <end position="381"/>
    </location>
</feature>
<comment type="caution">
    <text evidence="2">The sequence shown here is derived from an EMBL/GenBank/DDBJ whole genome shotgun (WGS) entry which is preliminary data.</text>
</comment>
<protein>
    <submittedName>
        <fullName evidence="2">Putative secreted protein</fullName>
    </submittedName>
</protein>
<organism evidence="2 3">
    <name type="scientific">Rhodopirellula sallentina SM41</name>
    <dbReference type="NCBI Taxonomy" id="1263870"/>
    <lineage>
        <taxon>Bacteria</taxon>
        <taxon>Pseudomonadati</taxon>
        <taxon>Planctomycetota</taxon>
        <taxon>Planctomycetia</taxon>
        <taxon>Pirellulales</taxon>
        <taxon>Pirellulaceae</taxon>
        <taxon>Rhodopirellula</taxon>
    </lineage>
</organism>
<sequence>MTRLRLTQICLLSLFAFMGQPNLSFGQSNDSPPTQPAFGRLDEATAHQWSELVLDGVDTQFPNKLSLVYTDADQLKTPKENFPAFYGCFDWHSSVHGHWVLARLLRTHPDLDAAPKIRDVLSAHLTRENIEQETAFFGRDQHKSFERMYGWSWYLRLAMELDDWDDTDARRWRENLRPLENLFVERIRDYLPLLTFPIRTGQHTDTGFALGQILDYARVMKLPDLELLVIDRAKAYYQTDIDYPVQYEPSGHDFFSSGWNEADLMRRVSNSNDFADWFEKFIPNLDERLRDGTIEPVAVSDLSDGKLVHLAGLNLSRAWCMRAIAMSLPDDHPHRDSLMQSASDHLSAGLAYVNSGHYEGDHWLATFALYALTQSDGERDE</sequence>